<evidence type="ECO:0000313" key="2">
    <source>
        <dbReference type="Proteomes" id="UP000054485"/>
    </source>
</evidence>
<dbReference type="OrthoDB" id="2662702at2759"/>
<protein>
    <submittedName>
        <fullName evidence="1">Uncharacterized protein</fullName>
    </submittedName>
</protein>
<evidence type="ECO:0000313" key="1">
    <source>
        <dbReference type="EMBL" id="KIK36562.1"/>
    </source>
</evidence>
<accession>A0A0D0AQL7</accession>
<reference evidence="1 2" key="1">
    <citation type="submission" date="2014-04" db="EMBL/GenBank/DDBJ databases">
        <authorList>
            <consortium name="DOE Joint Genome Institute"/>
            <person name="Kuo A."/>
            <person name="Ruytinx J."/>
            <person name="Rineau F."/>
            <person name="Colpaert J."/>
            <person name="Kohler A."/>
            <person name="Nagy L.G."/>
            <person name="Floudas D."/>
            <person name="Copeland A."/>
            <person name="Barry K.W."/>
            <person name="Cichocki N."/>
            <person name="Veneault-Fourrey C."/>
            <person name="LaButti K."/>
            <person name="Lindquist E.A."/>
            <person name="Lipzen A."/>
            <person name="Lundell T."/>
            <person name="Morin E."/>
            <person name="Murat C."/>
            <person name="Sun H."/>
            <person name="Tunlid A."/>
            <person name="Henrissat B."/>
            <person name="Grigoriev I.V."/>
            <person name="Hibbett D.S."/>
            <person name="Martin F."/>
            <person name="Nordberg H.P."/>
            <person name="Cantor M.N."/>
            <person name="Hua S.X."/>
        </authorList>
    </citation>
    <scope>NUCLEOTIDE SEQUENCE [LARGE SCALE GENOMIC DNA]</scope>
    <source>
        <strain evidence="1 2">UH-Slu-Lm8-n1</strain>
    </source>
</reference>
<organism evidence="1 2">
    <name type="scientific">Suillus luteus UH-Slu-Lm8-n1</name>
    <dbReference type="NCBI Taxonomy" id="930992"/>
    <lineage>
        <taxon>Eukaryota</taxon>
        <taxon>Fungi</taxon>
        <taxon>Dikarya</taxon>
        <taxon>Basidiomycota</taxon>
        <taxon>Agaricomycotina</taxon>
        <taxon>Agaricomycetes</taxon>
        <taxon>Agaricomycetidae</taxon>
        <taxon>Boletales</taxon>
        <taxon>Suillineae</taxon>
        <taxon>Suillaceae</taxon>
        <taxon>Suillus</taxon>
    </lineage>
</organism>
<dbReference type="Proteomes" id="UP000054485">
    <property type="component" value="Unassembled WGS sequence"/>
</dbReference>
<reference evidence="2" key="2">
    <citation type="submission" date="2015-01" db="EMBL/GenBank/DDBJ databases">
        <title>Evolutionary Origins and Diversification of the Mycorrhizal Mutualists.</title>
        <authorList>
            <consortium name="DOE Joint Genome Institute"/>
            <consortium name="Mycorrhizal Genomics Consortium"/>
            <person name="Kohler A."/>
            <person name="Kuo A."/>
            <person name="Nagy L.G."/>
            <person name="Floudas D."/>
            <person name="Copeland A."/>
            <person name="Barry K.W."/>
            <person name="Cichocki N."/>
            <person name="Veneault-Fourrey C."/>
            <person name="LaButti K."/>
            <person name="Lindquist E.A."/>
            <person name="Lipzen A."/>
            <person name="Lundell T."/>
            <person name="Morin E."/>
            <person name="Murat C."/>
            <person name="Riley R."/>
            <person name="Ohm R."/>
            <person name="Sun H."/>
            <person name="Tunlid A."/>
            <person name="Henrissat B."/>
            <person name="Grigoriev I.V."/>
            <person name="Hibbett D.S."/>
            <person name="Martin F."/>
        </authorList>
    </citation>
    <scope>NUCLEOTIDE SEQUENCE [LARGE SCALE GENOMIC DNA]</scope>
    <source>
        <strain evidence="2">UH-Slu-Lm8-n1</strain>
    </source>
</reference>
<feature type="non-terminal residue" evidence="1">
    <location>
        <position position="1"/>
    </location>
</feature>
<keyword evidence="2" id="KW-1185">Reference proteome</keyword>
<dbReference type="EMBL" id="KN835519">
    <property type="protein sequence ID" value="KIK36562.1"/>
    <property type="molecule type" value="Genomic_DNA"/>
</dbReference>
<dbReference type="HOGENOM" id="CLU_099691_3_0_1"/>
<name>A0A0D0AQL7_9AGAM</name>
<sequence length="54" mass="6312">LRKLAYKLIHSTTILLPTWHKVLRASGQSITNMPWDVATQWNSTFDMLKYALDH</sequence>
<dbReference type="AlphaFoldDB" id="A0A0D0AQL7"/>
<dbReference type="InParanoid" id="A0A0D0AQL7"/>
<proteinExistence type="predicted"/>
<gene>
    <name evidence="1" type="ORF">CY34DRAFT_94149</name>
</gene>